<dbReference type="GO" id="GO:0003677">
    <property type="term" value="F:DNA binding"/>
    <property type="evidence" value="ECO:0007669"/>
    <property type="project" value="InterPro"/>
</dbReference>
<protein>
    <recommendedName>
        <fullName evidence="1">site-specific DNA-methyltransferase (adenine-specific)</fullName>
        <ecNumber evidence="1">2.1.1.72</ecNumber>
    </recommendedName>
</protein>
<dbReference type="SUPFAM" id="SSF53335">
    <property type="entry name" value="S-adenosyl-L-methionine-dependent methyltransferases"/>
    <property type="match status" value="1"/>
</dbReference>
<evidence type="ECO:0000313" key="6">
    <source>
        <dbReference type="EMBL" id="GAG07301.1"/>
    </source>
</evidence>
<dbReference type="PANTHER" id="PTHR33841:SF1">
    <property type="entry name" value="DNA METHYLTRANSFERASE A"/>
    <property type="match status" value="1"/>
</dbReference>
<dbReference type="AlphaFoldDB" id="X0W3J6"/>
<dbReference type="EC" id="2.1.1.72" evidence="1"/>
<dbReference type="InterPro" id="IPR003356">
    <property type="entry name" value="DNA_methylase_A-5"/>
</dbReference>
<organism evidence="6">
    <name type="scientific">marine sediment metagenome</name>
    <dbReference type="NCBI Taxonomy" id="412755"/>
    <lineage>
        <taxon>unclassified sequences</taxon>
        <taxon>metagenomes</taxon>
        <taxon>ecological metagenomes</taxon>
    </lineage>
</organism>
<evidence type="ECO:0000259" key="5">
    <source>
        <dbReference type="Pfam" id="PF02384"/>
    </source>
</evidence>
<name>X0W3J6_9ZZZZ</name>
<dbReference type="InterPro" id="IPR029063">
    <property type="entry name" value="SAM-dependent_MTases_sf"/>
</dbReference>
<dbReference type="Gene3D" id="3.40.50.150">
    <property type="entry name" value="Vaccinia Virus protein VP39"/>
    <property type="match status" value="1"/>
</dbReference>
<keyword evidence="2" id="KW-0489">Methyltransferase</keyword>
<comment type="catalytic activity">
    <reaction evidence="4">
        <text>a 2'-deoxyadenosine in DNA + S-adenosyl-L-methionine = an N(6)-methyl-2'-deoxyadenosine in DNA + S-adenosyl-L-homocysteine + H(+)</text>
        <dbReference type="Rhea" id="RHEA:15197"/>
        <dbReference type="Rhea" id="RHEA-COMP:12418"/>
        <dbReference type="Rhea" id="RHEA-COMP:12419"/>
        <dbReference type="ChEBI" id="CHEBI:15378"/>
        <dbReference type="ChEBI" id="CHEBI:57856"/>
        <dbReference type="ChEBI" id="CHEBI:59789"/>
        <dbReference type="ChEBI" id="CHEBI:90615"/>
        <dbReference type="ChEBI" id="CHEBI:90616"/>
        <dbReference type="EC" id="2.1.1.72"/>
    </reaction>
</comment>
<dbReference type="Pfam" id="PF02384">
    <property type="entry name" value="N6_Mtase"/>
    <property type="match status" value="1"/>
</dbReference>
<keyword evidence="3" id="KW-0808">Transferase</keyword>
<gene>
    <name evidence="6" type="ORF">S01H1_36786</name>
</gene>
<evidence type="ECO:0000256" key="1">
    <source>
        <dbReference type="ARBA" id="ARBA00011900"/>
    </source>
</evidence>
<dbReference type="InterPro" id="IPR050953">
    <property type="entry name" value="N4_N6_ade-DNA_methylase"/>
</dbReference>
<evidence type="ECO:0000256" key="4">
    <source>
        <dbReference type="ARBA" id="ARBA00047942"/>
    </source>
</evidence>
<dbReference type="EMBL" id="BARS01023075">
    <property type="protein sequence ID" value="GAG07301.1"/>
    <property type="molecule type" value="Genomic_DNA"/>
</dbReference>
<sequence>TWEDIGFIDQTLYDGGLNKWYKNFNREICKVLEYSFGLAAKRYKWLFNIDNNYTWYEPSENTLIEVLYEFSNFNLGKLNQDVLGSIYEEYIDKVDKKKKGQYYTPREIIEFIWDRVGFANIKDLFWYIEGKRQPKLIFDPATGSGGFLVEAARRIREESNINWNDFQDLLDVRSAILGYIFGSEISIFPYYITEVNLLIQLTPVVKRMMEIKSTYKESLPLGIVPIDSLSLYNPMQLFEEEYKFNHIKNLLSLERQKKAVFQKIKERYDG</sequence>
<comment type="caution">
    <text evidence="6">The sequence shown here is derived from an EMBL/GenBank/DDBJ whole genome shotgun (WGS) entry which is preliminary data.</text>
</comment>
<reference evidence="6" key="1">
    <citation type="journal article" date="2014" name="Front. Microbiol.">
        <title>High frequency of phylogenetically diverse reductive dehalogenase-homologous genes in deep subseafloor sedimentary metagenomes.</title>
        <authorList>
            <person name="Kawai M."/>
            <person name="Futagami T."/>
            <person name="Toyoda A."/>
            <person name="Takaki Y."/>
            <person name="Nishi S."/>
            <person name="Hori S."/>
            <person name="Arai W."/>
            <person name="Tsubouchi T."/>
            <person name="Morono Y."/>
            <person name="Uchiyama I."/>
            <person name="Ito T."/>
            <person name="Fujiyama A."/>
            <person name="Inagaki F."/>
            <person name="Takami H."/>
        </authorList>
    </citation>
    <scope>NUCLEOTIDE SEQUENCE</scope>
    <source>
        <strain evidence="6">Expedition CK06-06</strain>
    </source>
</reference>
<proteinExistence type="predicted"/>
<evidence type="ECO:0000256" key="3">
    <source>
        <dbReference type="ARBA" id="ARBA00022679"/>
    </source>
</evidence>
<dbReference type="GO" id="GO:0032259">
    <property type="term" value="P:methylation"/>
    <property type="evidence" value="ECO:0007669"/>
    <property type="project" value="UniProtKB-KW"/>
</dbReference>
<feature type="non-terminal residue" evidence="6">
    <location>
        <position position="1"/>
    </location>
</feature>
<feature type="non-terminal residue" evidence="6">
    <location>
        <position position="270"/>
    </location>
</feature>
<dbReference type="PANTHER" id="PTHR33841">
    <property type="entry name" value="DNA METHYLTRANSFERASE YEEA-RELATED"/>
    <property type="match status" value="1"/>
</dbReference>
<dbReference type="GO" id="GO:0008170">
    <property type="term" value="F:N-methyltransferase activity"/>
    <property type="evidence" value="ECO:0007669"/>
    <property type="project" value="InterPro"/>
</dbReference>
<dbReference type="PRINTS" id="PR00507">
    <property type="entry name" value="N12N6MTFRASE"/>
</dbReference>
<dbReference type="GO" id="GO:0009007">
    <property type="term" value="F:site-specific DNA-methyltransferase (adenine-specific) activity"/>
    <property type="evidence" value="ECO:0007669"/>
    <property type="project" value="UniProtKB-EC"/>
</dbReference>
<feature type="domain" description="DNA methylase adenine-specific" evidence="5">
    <location>
        <begin position="79"/>
        <end position="217"/>
    </location>
</feature>
<accession>X0W3J6</accession>
<evidence type="ECO:0000256" key="2">
    <source>
        <dbReference type="ARBA" id="ARBA00022603"/>
    </source>
</evidence>